<dbReference type="GO" id="GO:0022857">
    <property type="term" value="F:transmembrane transporter activity"/>
    <property type="evidence" value="ECO:0007669"/>
    <property type="project" value="InterPro"/>
</dbReference>
<feature type="transmembrane region" description="Helical" evidence="4">
    <location>
        <begin position="343"/>
        <end position="371"/>
    </location>
</feature>
<dbReference type="InterPro" id="IPR036259">
    <property type="entry name" value="MFS_trans_sf"/>
</dbReference>
<dbReference type="GeneID" id="37043366"/>
<evidence type="ECO:0000256" key="4">
    <source>
        <dbReference type="SAM" id="Phobius"/>
    </source>
</evidence>
<evidence type="ECO:0000256" key="1">
    <source>
        <dbReference type="ARBA" id="ARBA00004141"/>
    </source>
</evidence>
<evidence type="ECO:0000256" key="3">
    <source>
        <dbReference type="SAM" id="MobiDB-lite"/>
    </source>
</evidence>
<dbReference type="InterPro" id="IPR011701">
    <property type="entry name" value="MFS"/>
</dbReference>
<dbReference type="Pfam" id="PF07690">
    <property type="entry name" value="MFS_1"/>
    <property type="match status" value="1"/>
</dbReference>
<feature type="transmembrane region" description="Helical" evidence="4">
    <location>
        <begin position="88"/>
        <end position="107"/>
    </location>
</feature>
<reference evidence="5 6" key="1">
    <citation type="journal article" date="2018" name="Mol. Biol. Evol.">
        <title>Broad Genomic Sampling Reveals a Smut Pathogenic Ancestry of the Fungal Clade Ustilaginomycotina.</title>
        <authorList>
            <person name="Kijpornyongpan T."/>
            <person name="Mondo S.J."/>
            <person name="Barry K."/>
            <person name="Sandor L."/>
            <person name="Lee J."/>
            <person name="Lipzen A."/>
            <person name="Pangilinan J."/>
            <person name="LaButti K."/>
            <person name="Hainaut M."/>
            <person name="Henrissat B."/>
            <person name="Grigoriev I.V."/>
            <person name="Spatafora J.W."/>
            <person name="Aime M.C."/>
        </authorList>
    </citation>
    <scope>NUCLEOTIDE SEQUENCE [LARGE SCALE GENOMIC DNA]</scope>
    <source>
        <strain evidence="5 6">MCA 4198</strain>
    </source>
</reference>
<feature type="transmembrane region" description="Helical" evidence="4">
    <location>
        <begin position="139"/>
        <end position="162"/>
    </location>
</feature>
<feature type="transmembrane region" description="Helical" evidence="4">
    <location>
        <begin position="207"/>
        <end position="228"/>
    </location>
</feature>
<feature type="transmembrane region" description="Helical" evidence="4">
    <location>
        <begin position="284"/>
        <end position="302"/>
    </location>
</feature>
<dbReference type="PANTHER" id="PTHR11360">
    <property type="entry name" value="MONOCARBOXYLATE TRANSPORTER"/>
    <property type="match status" value="1"/>
</dbReference>
<feature type="compositionally biased region" description="Polar residues" evidence="3">
    <location>
        <begin position="1"/>
        <end position="20"/>
    </location>
</feature>
<comment type="similarity">
    <text evidence="2">Belongs to the major facilitator superfamily. Monocarboxylate porter (TC 2.A.1.13) family.</text>
</comment>
<keyword evidence="4" id="KW-1133">Transmembrane helix</keyword>
<dbReference type="AlphaFoldDB" id="A0A316YL51"/>
<feature type="transmembrane region" description="Helical" evidence="4">
    <location>
        <begin position="314"/>
        <end position="331"/>
    </location>
</feature>
<feature type="transmembrane region" description="Helical" evidence="4">
    <location>
        <begin position="383"/>
        <end position="403"/>
    </location>
</feature>
<sequence length="445" mass="46679">MSSSTATVNSAAKGQESPSSLDGAPDAKLEQLPPPAAPVHTFPDGGGEAWLTVLGAFFALTASFGMLSSFGVFQTYYVFYFNKTPSEVSWIGSLQFFVFFIVGPLVGRVFDAYGPLRLMAGGTLTLTFAMMMTSLCTEYWQAILAQGILVGLGSAMLFFPSLSSIASHFLKRRGLASGLGVTGSSVGGVIFPIALQRLIGEIGFGMSVRVSGFICLALGIAATACVRSRLPRRRPGKWLDVSAFKEPKYAILTIGATIMSFGLFVPYYYIEPFALSQGVSPDLAFYSVAVMNAGSFFGRLLAAPLMDAVGKYNVLIPATGLAGVLCLALWLPTTVATAPHAVLALVMVFAAAFGCLNGAFMACMAPSIAAISPITSIGVRIGMLYAILAFPMLVCNPIAGAFLSDGGSPATYRHLIIWSGVTQIVGAFIVVGTRVLINPKAAAKV</sequence>
<evidence type="ECO:0000313" key="6">
    <source>
        <dbReference type="Proteomes" id="UP000245768"/>
    </source>
</evidence>
<dbReference type="GO" id="GO:0016020">
    <property type="term" value="C:membrane"/>
    <property type="evidence" value="ECO:0007669"/>
    <property type="project" value="UniProtKB-SubCell"/>
</dbReference>
<dbReference type="CDD" id="cd17352">
    <property type="entry name" value="MFS_MCT_SLC16"/>
    <property type="match status" value="1"/>
</dbReference>
<evidence type="ECO:0000256" key="2">
    <source>
        <dbReference type="ARBA" id="ARBA00006727"/>
    </source>
</evidence>
<protein>
    <submittedName>
        <fullName evidence="5">MFS general substrate transporter</fullName>
    </submittedName>
</protein>
<dbReference type="EMBL" id="KZ819636">
    <property type="protein sequence ID" value="PWN89776.1"/>
    <property type="molecule type" value="Genomic_DNA"/>
</dbReference>
<dbReference type="PANTHER" id="PTHR11360:SF177">
    <property type="entry name" value="RIBOFLAVIN TRANSPORTER MCH5"/>
    <property type="match status" value="1"/>
</dbReference>
<dbReference type="Gene3D" id="1.20.1250.20">
    <property type="entry name" value="MFS general substrate transporter like domains"/>
    <property type="match status" value="2"/>
</dbReference>
<keyword evidence="6" id="KW-1185">Reference proteome</keyword>
<feature type="transmembrane region" description="Helical" evidence="4">
    <location>
        <begin position="174"/>
        <end position="195"/>
    </location>
</feature>
<feature type="transmembrane region" description="Helical" evidence="4">
    <location>
        <begin position="415"/>
        <end position="437"/>
    </location>
</feature>
<feature type="transmembrane region" description="Helical" evidence="4">
    <location>
        <begin position="249"/>
        <end position="269"/>
    </location>
</feature>
<keyword evidence="4" id="KW-0472">Membrane</keyword>
<feature type="region of interest" description="Disordered" evidence="3">
    <location>
        <begin position="1"/>
        <end position="27"/>
    </location>
</feature>
<accession>A0A316YL51</accession>
<dbReference type="Proteomes" id="UP000245768">
    <property type="component" value="Unassembled WGS sequence"/>
</dbReference>
<comment type="subcellular location">
    <subcellularLocation>
        <location evidence="1">Membrane</location>
        <topology evidence="1">Multi-pass membrane protein</topology>
    </subcellularLocation>
</comment>
<evidence type="ECO:0000313" key="5">
    <source>
        <dbReference type="EMBL" id="PWN89776.1"/>
    </source>
</evidence>
<name>A0A316YL51_9BASI</name>
<dbReference type="RefSeq" id="XP_025376974.1">
    <property type="nucleotide sequence ID" value="XM_025521450.1"/>
</dbReference>
<organism evidence="5 6">
    <name type="scientific">Acaromyces ingoldii</name>
    <dbReference type="NCBI Taxonomy" id="215250"/>
    <lineage>
        <taxon>Eukaryota</taxon>
        <taxon>Fungi</taxon>
        <taxon>Dikarya</taxon>
        <taxon>Basidiomycota</taxon>
        <taxon>Ustilaginomycotina</taxon>
        <taxon>Exobasidiomycetes</taxon>
        <taxon>Exobasidiales</taxon>
        <taxon>Cryptobasidiaceae</taxon>
        <taxon>Acaromyces</taxon>
    </lineage>
</organism>
<proteinExistence type="inferred from homology"/>
<keyword evidence="4" id="KW-0812">Transmembrane</keyword>
<gene>
    <name evidence="5" type="ORF">FA10DRAFT_266339</name>
</gene>
<feature type="transmembrane region" description="Helical" evidence="4">
    <location>
        <begin position="50"/>
        <end position="76"/>
    </location>
</feature>
<dbReference type="InParanoid" id="A0A316YL51"/>
<dbReference type="OrthoDB" id="6509908at2759"/>
<dbReference type="InterPro" id="IPR050327">
    <property type="entry name" value="Proton-linked_MCT"/>
</dbReference>
<dbReference type="SUPFAM" id="SSF103473">
    <property type="entry name" value="MFS general substrate transporter"/>
    <property type="match status" value="1"/>
</dbReference>